<dbReference type="EMBL" id="CM023482">
    <property type="protein sequence ID" value="KAH6937726.1"/>
    <property type="molecule type" value="Genomic_DNA"/>
</dbReference>
<evidence type="ECO:0000313" key="1">
    <source>
        <dbReference type="EMBL" id="KAH6937726.1"/>
    </source>
</evidence>
<name>A0ACB7SS03_HYAAI</name>
<evidence type="ECO:0000313" key="2">
    <source>
        <dbReference type="Proteomes" id="UP000821845"/>
    </source>
</evidence>
<accession>A0ACB7SS03</accession>
<sequence>MTPARHVCVRREGTRPSITAPYDGLFKVLSRTEKTFTMELHGREEVTQTQTRLPGNLASVTCFRPFCRC</sequence>
<protein>
    <submittedName>
        <fullName evidence="1">Uncharacterized protein</fullName>
    </submittedName>
</protein>
<proteinExistence type="predicted"/>
<keyword evidence="2" id="KW-1185">Reference proteome</keyword>
<gene>
    <name evidence="1" type="ORF">HPB50_003715</name>
</gene>
<reference evidence="1" key="1">
    <citation type="submission" date="2020-05" db="EMBL/GenBank/DDBJ databases">
        <title>Large-scale comparative analyses of tick genomes elucidate their genetic diversity and vector capacities.</title>
        <authorList>
            <person name="Jia N."/>
            <person name="Wang J."/>
            <person name="Shi W."/>
            <person name="Du L."/>
            <person name="Sun Y."/>
            <person name="Zhan W."/>
            <person name="Jiang J."/>
            <person name="Wang Q."/>
            <person name="Zhang B."/>
            <person name="Ji P."/>
            <person name="Sakyi L.B."/>
            <person name="Cui X."/>
            <person name="Yuan T."/>
            <person name="Jiang B."/>
            <person name="Yang W."/>
            <person name="Lam T.T.-Y."/>
            <person name="Chang Q."/>
            <person name="Ding S."/>
            <person name="Wang X."/>
            <person name="Zhu J."/>
            <person name="Ruan X."/>
            <person name="Zhao L."/>
            <person name="Wei J."/>
            <person name="Que T."/>
            <person name="Du C."/>
            <person name="Cheng J."/>
            <person name="Dai P."/>
            <person name="Han X."/>
            <person name="Huang E."/>
            <person name="Gao Y."/>
            <person name="Liu J."/>
            <person name="Shao H."/>
            <person name="Ye R."/>
            <person name="Li L."/>
            <person name="Wei W."/>
            <person name="Wang X."/>
            <person name="Wang C."/>
            <person name="Yang T."/>
            <person name="Huo Q."/>
            <person name="Li W."/>
            <person name="Guo W."/>
            <person name="Chen H."/>
            <person name="Zhou L."/>
            <person name="Ni X."/>
            <person name="Tian J."/>
            <person name="Zhou Y."/>
            <person name="Sheng Y."/>
            <person name="Liu T."/>
            <person name="Pan Y."/>
            <person name="Xia L."/>
            <person name="Li J."/>
            <person name="Zhao F."/>
            <person name="Cao W."/>
        </authorList>
    </citation>
    <scope>NUCLEOTIDE SEQUENCE</scope>
    <source>
        <strain evidence="1">Hyas-2018</strain>
    </source>
</reference>
<organism evidence="1 2">
    <name type="scientific">Hyalomma asiaticum</name>
    <name type="common">Tick</name>
    <dbReference type="NCBI Taxonomy" id="266040"/>
    <lineage>
        <taxon>Eukaryota</taxon>
        <taxon>Metazoa</taxon>
        <taxon>Ecdysozoa</taxon>
        <taxon>Arthropoda</taxon>
        <taxon>Chelicerata</taxon>
        <taxon>Arachnida</taxon>
        <taxon>Acari</taxon>
        <taxon>Parasitiformes</taxon>
        <taxon>Ixodida</taxon>
        <taxon>Ixodoidea</taxon>
        <taxon>Ixodidae</taxon>
        <taxon>Hyalomminae</taxon>
        <taxon>Hyalomma</taxon>
    </lineage>
</organism>
<dbReference type="Proteomes" id="UP000821845">
    <property type="component" value="Chromosome 2"/>
</dbReference>
<comment type="caution">
    <text evidence="1">The sequence shown here is derived from an EMBL/GenBank/DDBJ whole genome shotgun (WGS) entry which is preliminary data.</text>
</comment>